<feature type="region of interest" description="Disordered" evidence="1">
    <location>
        <begin position="55"/>
        <end position="85"/>
    </location>
</feature>
<sequence length="112" mass="11680">MILDTFQLQGREGEFAKSGSGTVHLLWPAQTIRSFCAGTLSQNCGQLSGSCGIPDAHNRPARLPSGNASNHHQTGQTLEHARCPMPTIGTLTGVTDAATGAAARVSAAERRP</sequence>
<dbReference type="AlphaFoldDB" id="A0AAU2A9M2"/>
<organism evidence="2">
    <name type="scientific">Streptomyces sp. NBC_00093</name>
    <dbReference type="NCBI Taxonomy" id="2975649"/>
    <lineage>
        <taxon>Bacteria</taxon>
        <taxon>Bacillati</taxon>
        <taxon>Actinomycetota</taxon>
        <taxon>Actinomycetes</taxon>
        <taxon>Kitasatosporales</taxon>
        <taxon>Streptomycetaceae</taxon>
        <taxon>Streptomyces</taxon>
    </lineage>
</organism>
<gene>
    <name evidence="2" type="ORF">OHA22_34140</name>
</gene>
<reference evidence="2" key="1">
    <citation type="submission" date="2022-10" db="EMBL/GenBank/DDBJ databases">
        <title>The complete genomes of actinobacterial strains from the NBC collection.</title>
        <authorList>
            <person name="Joergensen T.S."/>
            <person name="Alvarez Arevalo M."/>
            <person name="Sterndorff E.B."/>
            <person name="Faurdal D."/>
            <person name="Vuksanovic O."/>
            <person name="Mourched A.-S."/>
            <person name="Charusanti P."/>
            <person name="Shaw S."/>
            <person name="Blin K."/>
            <person name="Weber T."/>
        </authorList>
    </citation>
    <scope>NUCLEOTIDE SEQUENCE</scope>
    <source>
        <strain evidence="2">NBC_00093</strain>
    </source>
</reference>
<accession>A0AAU2A9M2</accession>
<evidence type="ECO:0000256" key="1">
    <source>
        <dbReference type="SAM" id="MobiDB-lite"/>
    </source>
</evidence>
<dbReference type="EMBL" id="CP108222">
    <property type="protein sequence ID" value="WTT20211.1"/>
    <property type="molecule type" value="Genomic_DNA"/>
</dbReference>
<proteinExistence type="predicted"/>
<protein>
    <submittedName>
        <fullName evidence="2">Uncharacterized protein</fullName>
    </submittedName>
</protein>
<evidence type="ECO:0000313" key="2">
    <source>
        <dbReference type="EMBL" id="WTT20211.1"/>
    </source>
</evidence>
<feature type="compositionally biased region" description="Polar residues" evidence="1">
    <location>
        <begin position="66"/>
        <end position="77"/>
    </location>
</feature>
<name>A0AAU2A9M2_9ACTN</name>